<feature type="region of interest" description="Disordered" evidence="1">
    <location>
        <begin position="280"/>
        <end position="365"/>
    </location>
</feature>
<feature type="compositionally biased region" description="Basic and acidic residues" evidence="1">
    <location>
        <begin position="742"/>
        <end position="757"/>
    </location>
</feature>
<protein>
    <submittedName>
        <fullName evidence="3">Uncharacterized protein</fullName>
    </submittedName>
</protein>
<feature type="transmembrane region" description="Helical" evidence="2">
    <location>
        <begin position="931"/>
        <end position="950"/>
    </location>
</feature>
<evidence type="ECO:0000313" key="4">
    <source>
        <dbReference type="Proteomes" id="UP001275084"/>
    </source>
</evidence>
<keyword evidence="2" id="KW-1133">Transmembrane helix</keyword>
<evidence type="ECO:0000256" key="2">
    <source>
        <dbReference type="SAM" id="Phobius"/>
    </source>
</evidence>
<reference evidence="3" key="1">
    <citation type="journal article" date="2023" name="Mol. Phylogenet. Evol.">
        <title>Genome-scale phylogeny and comparative genomics of the fungal order Sordariales.</title>
        <authorList>
            <person name="Hensen N."/>
            <person name="Bonometti L."/>
            <person name="Westerberg I."/>
            <person name="Brannstrom I.O."/>
            <person name="Guillou S."/>
            <person name="Cros-Aarteil S."/>
            <person name="Calhoun S."/>
            <person name="Haridas S."/>
            <person name="Kuo A."/>
            <person name="Mondo S."/>
            <person name="Pangilinan J."/>
            <person name="Riley R."/>
            <person name="LaButti K."/>
            <person name="Andreopoulos B."/>
            <person name="Lipzen A."/>
            <person name="Chen C."/>
            <person name="Yan M."/>
            <person name="Daum C."/>
            <person name="Ng V."/>
            <person name="Clum A."/>
            <person name="Steindorff A."/>
            <person name="Ohm R.A."/>
            <person name="Martin F."/>
            <person name="Silar P."/>
            <person name="Natvig D.O."/>
            <person name="Lalanne C."/>
            <person name="Gautier V."/>
            <person name="Ament-Velasquez S.L."/>
            <person name="Kruys A."/>
            <person name="Hutchinson M.I."/>
            <person name="Powell A.J."/>
            <person name="Barry K."/>
            <person name="Miller A.N."/>
            <person name="Grigoriev I.V."/>
            <person name="Debuchy R."/>
            <person name="Gladieux P."/>
            <person name="Hiltunen Thoren M."/>
            <person name="Johannesson H."/>
        </authorList>
    </citation>
    <scope>NUCLEOTIDE SEQUENCE</scope>
    <source>
        <strain evidence="3">CBS 955.72</strain>
    </source>
</reference>
<dbReference type="EMBL" id="JAUIQD010000001">
    <property type="protein sequence ID" value="KAK3362561.1"/>
    <property type="molecule type" value="Genomic_DNA"/>
</dbReference>
<feature type="transmembrane region" description="Helical" evidence="2">
    <location>
        <begin position="514"/>
        <end position="536"/>
    </location>
</feature>
<evidence type="ECO:0000256" key="1">
    <source>
        <dbReference type="SAM" id="MobiDB-lite"/>
    </source>
</evidence>
<feature type="compositionally biased region" description="Polar residues" evidence="1">
    <location>
        <begin position="447"/>
        <end position="464"/>
    </location>
</feature>
<keyword evidence="2" id="KW-0472">Membrane</keyword>
<feature type="transmembrane region" description="Helical" evidence="2">
    <location>
        <begin position="783"/>
        <end position="802"/>
    </location>
</feature>
<dbReference type="Proteomes" id="UP001275084">
    <property type="component" value="Unassembled WGS sequence"/>
</dbReference>
<feature type="region of interest" description="Disordered" evidence="1">
    <location>
        <begin position="36"/>
        <end position="63"/>
    </location>
</feature>
<reference evidence="3" key="2">
    <citation type="submission" date="2023-06" db="EMBL/GenBank/DDBJ databases">
        <authorList>
            <consortium name="Lawrence Berkeley National Laboratory"/>
            <person name="Haridas S."/>
            <person name="Hensen N."/>
            <person name="Bonometti L."/>
            <person name="Westerberg I."/>
            <person name="Brannstrom I.O."/>
            <person name="Guillou S."/>
            <person name="Cros-Aarteil S."/>
            <person name="Calhoun S."/>
            <person name="Kuo A."/>
            <person name="Mondo S."/>
            <person name="Pangilinan J."/>
            <person name="Riley R."/>
            <person name="Labutti K."/>
            <person name="Andreopoulos B."/>
            <person name="Lipzen A."/>
            <person name="Chen C."/>
            <person name="Yanf M."/>
            <person name="Daum C."/>
            <person name="Ng V."/>
            <person name="Clum A."/>
            <person name="Steindorff A."/>
            <person name="Ohm R."/>
            <person name="Martin F."/>
            <person name="Silar P."/>
            <person name="Natvig D."/>
            <person name="Lalanne C."/>
            <person name="Gautier V."/>
            <person name="Ament-Velasquez S.L."/>
            <person name="Kruys A."/>
            <person name="Hutchinson M.I."/>
            <person name="Powell A.J."/>
            <person name="Barry K."/>
            <person name="Miller A.N."/>
            <person name="Grigoriev I.V."/>
            <person name="Debuchy R."/>
            <person name="Gladieux P."/>
            <person name="Thoren M.H."/>
            <person name="Johannesson H."/>
        </authorList>
    </citation>
    <scope>NUCLEOTIDE SEQUENCE</scope>
    <source>
        <strain evidence="3">CBS 955.72</strain>
    </source>
</reference>
<gene>
    <name evidence="3" type="ORF">B0T25DRAFT_512750</name>
</gene>
<feature type="compositionally biased region" description="Low complexity" evidence="1">
    <location>
        <begin position="295"/>
        <end position="323"/>
    </location>
</feature>
<feature type="transmembrane region" description="Helical" evidence="2">
    <location>
        <begin position="822"/>
        <end position="842"/>
    </location>
</feature>
<feature type="compositionally biased region" description="Polar residues" evidence="1">
    <location>
        <begin position="329"/>
        <end position="352"/>
    </location>
</feature>
<feature type="region of interest" description="Disordered" evidence="1">
    <location>
        <begin position="447"/>
        <end position="490"/>
    </location>
</feature>
<feature type="transmembrane region" description="Helical" evidence="2">
    <location>
        <begin position="644"/>
        <end position="664"/>
    </location>
</feature>
<accession>A0AAJ0HTF5</accession>
<evidence type="ECO:0000313" key="3">
    <source>
        <dbReference type="EMBL" id="KAK3362561.1"/>
    </source>
</evidence>
<dbReference type="AlphaFoldDB" id="A0AAJ0HTF5"/>
<keyword evidence="4" id="KW-1185">Reference proteome</keyword>
<feature type="compositionally biased region" description="Low complexity" evidence="1">
    <location>
        <begin position="465"/>
        <end position="477"/>
    </location>
</feature>
<comment type="caution">
    <text evidence="3">The sequence shown here is derived from an EMBL/GenBank/DDBJ whole genome shotgun (WGS) entry which is preliminary data.</text>
</comment>
<organism evidence="3 4">
    <name type="scientific">Lasiosphaeria hispida</name>
    <dbReference type="NCBI Taxonomy" id="260671"/>
    <lineage>
        <taxon>Eukaryota</taxon>
        <taxon>Fungi</taxon>
        <taxon>Dikarya</taxon>
        <taxon>Ascomycota</taxon>
        <taxon>Pezizomycotina</taxon>
        <taxon>Sordariomycetes</taxon>
        <taxon>Sordariomycetidae</taxon>
        <taxon>Sordariales</taxon>
        <taxon>Lasiosphaeriaceae</taxon>
        <taxon>Lasiosphaeria</taxon>
    </lineage>
</organism>
<feature type="region of interest" description="Disordered" evidence="1">
    <location>
        <begin position="742"/>
        <end position="762"/>
    </location>
</feature>
<name>A0AAJ0HTF5_9PEZI</name>
<keyword evidence="2" id="KW-0812">Transmembrane</keyword>
<sequence length="1040" mass="112208">MAGLLAFFEYQMHDLPPQQFKLLELVPPGEKIGLVGRVPPEPVESVEPRRPSSGDYPGPAQAKATHCGWSAPRLRRIVAEFGNEDYYGYDEAIPFVLNDDPSWCPCNINYQLGPNSALMPITTATSDDPGCNSVLQAIHALSVAHNTNWFTPHRDDVSYGVATLTKIPELRIRWPGPSTNPNGDVLLALEIRTVAPSNAKKPASADVFGNEPQPPAFTALYPAKLPYNPYETPSLSTVWWTLPLSRPQSTASATTTSNSSTGSATAATAATAAYSSTITATSSHDETGSNAAATPSSSREPSVKSSTPSTFRSQSVSSSSARSLPVGENQVTTTDSPSARPVTRSNPSSQMASAPGVEKSPSIKETSTIITTAGAQDANGTIVSVTKTYVSSYVEKPPSIVEETSIMITAANTQDVNGTIISATTTYVSFFTITAGIPTRPVALTPLQLNTTSPSDQNTSSTAFTPTNSSTPSLSPLHDPFPDPGQNPPIILPPGPIPPGAGAAFFNLRSETDFLMASLIPVLLATLLSVFVEVISSTLNAVLPFRALRYSGGATAEDSLLLGRGGAGIFGGPRIGVRFWRRWGDALPGMNVLLGWASVALVSLSGEVIRLEFTRSCGDGRGDGPARLRVCAFGLRKAGVPMRIAEGLLVVMMLLVVGMGVLVWRWRTGLGAEPWSVVGMASLISKGEFQSFVKGVHGAEGSRHLTEEEKNMRFGLGFYGASEERYGITIVNVSPLEDKKPIPILTDRDPRERKPVSDPHSSNTVLRRFCRQISPAPIHKETITQLSALVLTAGLLILILYYETITLNTAFEAFMDSQSFGVRILFTTFGIAVSGFWDFNFARTFDSHIHRRLSHPNIAPQHPRTSILLSPPHHIFSIFSQAWLLSIRTAEDVLSLNVATAALLAKFTPILLSNVPFRNTITWRMHEACTWMAVAVLAYMVLVLAASLMWRWCQRGRRSVLQVKPDTIVGCMAYVCDSEVVDDVQGLALLSGKERERLVGNMGRRYLIREVGGRGLRIVSLDFTRLGARGLVEFGRGRKG</sequence>
<proteinExistence type="predicted"/>
<feature type="transmembrane region" description="Helical" evidence="2">
    <location>
        <begin position="893"/>
        <end position="911"/>
    </location>
</feature>
<feature type="transmembrane region" description="Helical" evidence="2">
    <location>
        <begin position="586"/>
        <end position="606"/>
    </location>
</feature>